<evidence type="ECO:0000256" key="1">
    <source>
        <dbReference type="ARBA" id="ARBA00022448"/>
    </source>
</evidence>
<keyword evidence="6" id="KW-1185">Reference proteome</keyword>
<protein>
    <submittedName>
        <fullName evidence="5">ABC transporter ATP-binding protein</fullName>
    </submittedName>
</protein>
<dbReference type="FunCoup" id="A0A540VLH4">
    <property type="interactions" value="261"/>
</dbReference>
<dbReference type="Proteomes" id="UP000317371">
    <property type="component" value="Unassembled WGS sequence"/>
</dbReference>
<keyword evidence="2" id="KW-0547">Nucleotide-binding</keyword>
<dbReference type="PANTHER" id="PTHR42788">
    <property type="entry name" value="TAURINE IMPORT ATP-BINDING PROTEIN-RELATED"/>
    <property type="match status" value="1"/>
</dbReference>
<evidence type="ECO:0000313" key="5">
    <source>
        <dbReference type="EMBL" id="TQE97618.1"/>
    </source>
</evidence>
<gene>
    <name evidence="5" type="ORF">FKZ61_01730</name>
</gene>
<feature type="domain" description="ABC transporter" evidence="4">
    <location>
        <begin position="24"/>
        <end position="256"/>
    </location>
</feature>
<sequence>MNSSSNERAVEWPPPSSGVGQPLLVVDGVGKSFTEGPTPIRALQTVSLQVQPGEIVCLLGPSGSGKSTLLRIVGGLIRPDRGRVWFDGQPVQEPHPSMGFIFQSTNLMPWRTVLDNVLLPVEVQKGRVEARDREQAQELLALVGLDGFSHLYPRQLSGGMAQRVVLARTLLHGARLLLMDEPFGALDALTRERMNLELLRIHRLQAKTILMVTHSIAEAVFLADRVLVMSERPGRIVAQLPVDLPRPRTIDMMAGEAFGRLTLQVRRYIGEVGELD</sequence>
<dbReference type="PROSITE" id="PS50893">
    <property type="entry name" value="ABC_TRANSPORTER_2"/>
    <property type="match status" value="1"/>
</dbReference>
<dbReference type="PANTHER" id="PTHR42788:SF13">
    <property type="entry name" value="ALIPHATIC SULFONATES IMPORT ATP-BINDING PROTEIN SSUB"/>
    <property type="match status" value="1"/>
</dbReference>
<dbReference type="OrthoDB" id="9784450at2"/>
<dbReference type="InterPro" id="IPR003439">
    <property type="entry name" value="ABC_transporter-like_ATP-bd"/>
</dbReference>
<accession>A0A540VLH4</accession>
<dbReference type="InterPro" id="IPR003593">
    <property type="entry name" value="AAA+_ATPase"/>
</dbReference>
<dbReference type="GO" id="GO:0016887">
    <property type="term" value="F:ATP hydrolysis activity"/>
    <property type="evidence" value="ECO:0007669"/>
    <property type="project" value="InterPro"/>
</dbReference>
<dbReference type="SUPFAM" id="SSF52540">
    <property type="entry name" value="P-loop containing nucleoside triphosphate hydrolases"/>
    <property type="match status" value="1"/>
</dbReference>
<dbReference type="PROSITE" id="PS00211">
    <property type="entry name" value="ABC_TRANSPORTER_1"/>
    <property type="match status" value="1"/>
</dbReference>
<evidence type="ECO:0000313" key="6">
    <source>
        <dbReference type="Proteomes" id="UP000317371"/>
    </source>
</evidence>
<dbReference type="InterPro" id="IPR050166">
    <property type="entry name" value="ABC_transporter_ATP-bind"/>
</dbReference>
<evidence type="ECO:0000259" key="4">
    <source>
        <dbReference type="PROSITE" id="PS50893"/>
    </source>
</evidence>
<dbReference type="CDD" id="cd03293">
    <property type="entry name" value="ABC_NrtD_SsuB_transporters"/>
    <property type="match status" value="1"/>
</dbReference>
<dbReference type="GO" id="GO:0005524">
    <property type="term" value="F:ATP binding"/>
    <property type="evidence" value="ECO:0007669"/>
    <property type="project" value="UniProtKB-KW"/>
</dbReference>
<dbReference type="RefSeq" id="WP_141608345.1">
    <property type="nucleotide sequence ID" value="NZ_VIGC02000002.1"/>
</dbReference>
<keyword evidence="3 5" id="KW-0067">ATP-binding</keyword>
<dbReference type="SMART" id="SM00382">
    <property type="entry name" value="AAA"/>
    <property type="match status" value="1"/>
</dbReference>
<organism evidence="5 6">
    <name type="scientific">Litorilinea aerophila</name>
    <dbReference type="NCBI Taxonomy" id="1204385"/>
    <lineage>
        <taxon>Bacteria</taxon>
        <taxon>Bacillati</taxon>
        <taxon>Chloroflexota</taxon>
        <taxon>Caldilineae</taxon>
        <taxon>Caldilineales</taxon>
        <taxon>Caldilineaceae</taxon>
        <taxon>Litorilinea</taxon>
    </lineage>
</organism>
<name>A0A540VLH4_9CHLR</name>
<comment type="caution">
    <text evidence="5">The sequence shown here is derived from an EMBL/GenBank/DDBJ whole genome shotgun (WGS) entry which is preliminary data.</text>
</comment>
<proteinExistence type="predicted"/>
<dbReference type="InterPro" id="IPR027417">
    <property type="entry name" value="P-loop_NTPase"/>
</dbReference>
<evidence type="ECO:0000256" key="2">
    <source>
        <dbReference type="ARBA" id="ARBA00022741"/>
    </source>
</evidence>
<dbReference type="InParanoid" id="A0A540VLH4"/>
<dbReference type="Pfam" id="PF00005">
    <property type="entry name" value="ABC_tran"/>
    <property type="match status" value="1"/>
</dbReference>
<keyword evidence="1" id="KW-0813">Transport</keyword>
<evidence type="ECO:0000256" key="3">
    <source>
        <dbReference type="ARBA" id="ARBA00022840"/>
    </source>
</evidence>
<dbReference type="Gene3D" id="3.40.50.300">
    <property type="entry name" value="P-loop containing nucleotide triphosphate hydrolases"/>
    <property type="match status" value="1"/>
</dbReference>
<dbReference type="EMBL" id="VIGC01000002">
    <property type="protein sequence ID" value="TQE97618.1"/>
    <property type="molecule type" value="Genomic_DNA"/>
</dbReference>
<dbReference type="AlphaFoldDB" id="A0A540VLH4"/>
<reference evidence="5 6" key="1">
    <citation type="submission" date="2019-06" db="EMBL/GenBank/DDBJ databases">
        <title>Genome sequence of Litorilinea aerophila BAA-2444.</title>
        <authorList>
            <person name="Maclea K.S."/>
            <person name="Maurais E.G."/>
            <person name="Iannazzi L.C."/>
        </authorList>
    </citation>
    <scope>NUCLEOTIDE SEQUENCE [LARGE SCALE GENOMIC DNA]</scope>
    <source>
        <strain evidence="5 6">ATCC BAA-2444</strain>
    </source>
</reference>
<dbReference type="InterPro" id="IPR017871">
    <property type="entry name" value="ABC_transporter-like_CS"/>
</dbReference>